<feature type="transmembrane region" description="Helical" evidence="1">
    <location>
        <begin position="212"/>
        <end position="233"/>
    </location>
</feature>
<organism evidence="4 5">
    <name type="scientific">Caldimonas brevitalea</name>
    <dbReference type="NCBI Taxonomy" id="413882"/>
    <lineage>
        <taxon>Bacteria</taxon>
        <taxon>Pseudomonadati</taxon>
        <taxon>Pseudomonadota</taxon>
        <taxon>Betaproteobacteria</taxon>
        <taxon>Burkholderiales</taxon>
        <taxon>Sphaerotilaceae</taxon>
        <taxon>Caldimonas</taxon>
    </lineage>
</organism>
<name>A0A0G3BPE0_9BURK</name>
<keyword evidence="4" id="KW-0808">Transferase</keyword>
<feature type="transmembrane region" description="Helical" evidence="1">
    <location>
        <begin position="182"/>
        <end position="200"/>
    </location>
</feature>
<proteinExistence type="predicted"/>
<keyword evidence="5" id="KW-1185">Reference proteome</keyword>
<gene>
    <name evidence="4" type="ORF">AAW51_4593</name>
</gene>
<sequence length="566" mass="61559">MVLKAAPWSPWGRLWRWLLCCFVVLAAPVLAGAAPLSLVGRAEYLIDPQGAWTPDQARAARGWRVLGPRQQVAAAPAAVWLRWRLSRAGESEVVLELPRTVVSEASLYLPRPRGGWDRLVAGDPIAPSRWPLPAPELAFPVPSATPAGGELLLRLRHADPFVPTPLVWEKSAYDSHRAIEHLWIGVFLGVVAMAVVYGLVEALLRGDAVSGWYVLHVVLMAAFQWVQMGYARAYGGGQDAGATQAARLVVGTLLASVSLLFVRRALPKALSGLRASAWALAVAAFGVALTGAYVVWPALALRSSVVGAQHAYYVLVVVSVGLLLWTVRGVRLPYMRWYVAAFAAAAAGVVAQLAYLRGWLAADGWGRYAMLTGVGIEIAVLTYALNFSAREVLSEPGLKRDRAKRDRWTGLLQAGELPSLLMAMAVRGLRLNTHGAIVMLHLVNHDELRRGSSPVAPEVVAKVCGRVIREACSPGDLPIRLDDQRYAVVLEHVQTPSEAQALAERILELGLHHHPELPPLEALHWHAAIAHVPRHLKGDPQTLIERLDQLLGQMRRGSAARVRELS</sequence>
<feature type="transmembrane region" description="Helical" evidence="1">
    <location>
        <begin position="311"/>
        <end position="330"/>
    </location>
</feature>
<feature type="transmembrane region" description="Helical" evidence="1">
    <location>
        <begin position="278"/>
        <end position="299"/>
    </location>
</feature>
<feature type="domain" description="7TM-DISM receptor extracellular" evidence="2">
    <location>
        <begin position="180"/>
        <end position="385"/>
    </location>
</feature>
<feature type="domain" description="7TM-DISM receptor extracellular" evidence="3">
    <location>
        <begin position="41"/>
        <end position="169"/>
    </location>
</feature>
<keyword evidence="4" id="KW-0418">Kinase</keyword>
<dbReference type="Pfam" id="PF07696">
    <property type="entry name" value="7TMR-DISMED2"/>
    <property type="match status" value="1"/>
</dbReference>
<dbReference type="Pfam" id="PF07695">
    <property type="entry name" value="7TMR-DISM_7TM"/>
    <property type="match status" value="1"/>
</dbReference>
<feature type="transmembrane region" description="Helical" evidence="1">
    <location>
        <begin position="245"/>
        <end position="266"/>
    </location>
</feature>
<accession>A0A0G3BPE0</accession>
<keyword evidence="1" id="KW-0472">Membrane</keyword>
<evidence type="ECO:0000313" key="5">
    <source>
        <dbReference type="Proteomes" id="UP000035352"/>
    </source>
</evidence>
<dbReference type="EMBL" id="CP011371">
    <property type="protein sequence ID" value="AKJ31284.1"/>
    <property type="molecule type" value="Genomic_DNA"/>
</dbReference>
<dbReference type="InterPro" id="IPR011622">
    <property type="entry name" value="7TMR_DISM_rcpt_extracell_dom2"/>
</dbReference>
<feature type="transmembrane region" description="Helical" evidence="1">
    <location>
        <begin position="368"/>
        <end position="387"/>
    </location>
</feature>
<keyword evidence="1" id="KW-0812">Transmembrane</keyword>
<dbReference type="KEGG" id="pbh:AAW51_4593"/>
<dbReference type="AlphaFoldDB" id="A0A0G3BPE0"/>
<evidence type="ECO:0000259" key="3">
    <source>
        <dbReference type="Pfam" id="PF07696"/>
    </source>
</evidence>
<feature type="transmembrane region" description="Helical" evidence="1">
    <location>
        <begin position="337"/>
        <end position="356"/>
    </location>
</feature>
<dbReference type="Gene3D" id="2.60.40.2380">
    <property type="match status" value="1"/>
</dbReference>
<dbReference type="SUPFAM" id="SSF55073">
    <property type="entry name" value="Nucleotide cyclase"/>
    <property type="match status" value="1"/>
</dbReference>
<dbReference type="STRING" id="413882.AAW51_4593"/>
<dbReference type="Gene3D" id="3.30.70.270">
    <property type="match status" value="1"/>
</dbReference>
<protein>
    <submittedName>
        <fullName evidence="4">Sensor histidine kinase</fullName>
    </submittedName>
</protein>
<dbReference type="InterPro" id="IPR043128">
    <property type="entry name" value="Rev_trsase/Diguanyl_cyclase"/>
</dbReference>
<reference evidence="4 5" key="1">
    <citation type="submission" date="2015-05" db="EMBL/GenBank/DDBJ databases">
        <authorList>
            <person name="Tang B."/>
            <person name="Yu Y."/>
        </authorList>
    </citation>
    <scope>NUCLEOTIDE SEQUENCE [LARGE SCALE GENOMIC DNA]</scope>
    <source>
        <strain evidence="4 5">DSM 7029</strain>
    </source>
</reference>
<dbReference type="Proteomes" id="UP000035352">
    <property type="component" value="Chromosome"/>
</dbReference>
<evidence type="ECO:0000256" key="1">
    <source>
        <dbReference type="SAM" id="Phobius"/>
    </source>
</evidence>
<dbReference type="InterPro" id="IPR011623">
    <property type="entry name" value="7TMR_DISM_rcpt_extracell_dom1"/>
</dbReference>
<evidence type="ECO:0000313" key="4">
    <source>
        <dbReference type="EMBL" id="AKJ31284.1"/>
    </source>
</evidence>
<dbReference type="GO" id="GO:0016301">
    <property type="term" value="F:kinase activity"/>
    <property type="evidence" value="ECO:0007669"/>
    <property type="project" value="UniProtKB-KW"/>
</dbReference>
<keyword evidence="1" id="KW-1133">Transmembrane helix</keyword>
<evidence type="ECO:0000259" key="2">
    <source>
        <dbReference type="Pfam" id="PF07695"/>
    </source>
</evidence>
<dbReference type="InterPro" id="IPR029787">
    <property type="entry name" value="Nucleotide_cyclase"/>
</dbReference>